<feature type="compositionally biased region" description="Basic and acidic residues" evidence="1">
    <location>
        <begin position="166"/>
        <end position="176"/>
    </location>
</feature>
<reference evidence="2 3" key="1">
    <citation type="journal article" date="2024" name="J. Plant Pathol.">
        <title>Sequence and assembly of the genome of Seiridium unicorne, isolate CBS 538.82, causal agent of cypress canker disease.</title>
        <authorList>
            <person name="Scali E."/>
            <person name="Rocca G.D."/>
            <person name="Danti R."/>
            <person name="Garbelotto M."/>
            <person name="Barberini S."/>
            <person name="Baroncelli R."/>
            <person name="Emiliani G."/>
        </authorList>
    </citation>
    <scope>NUCLEOTIDE SEQUENCE [LARGE SCALE GENOMIC DNA]</scope>
    <source>
        <strain evidence="2 3">BM-138-508</strain>
    </source>
</reference>
<evidence type="ECO:0000256" key="1">
    <source>
        <dbReference type="SAM" id="MobiDB-lite"/>
    </source>
</evidence>
<feature type="region of interest" description="Disordered" evidence="1">
    <location>
        <begin position="1"/>
        <end position="23"/>
    </location>
</feature>
<dbReference type="Proteomes" id="UP001408356">
    <property type="component" value="Unassembled WGS sequence"/>
</dbReference>
<dbReference type="EMBL" id="JARVKF010000013">
    <property type="protein sequence ID" value="KAK9425683.1"/>
    <property type="molecule type" value="Genomic_DNA"/>
</dbReference>
<organism evidence="2 3">
    <name type="scientific">Seiridium unicorne</name>
    <dbReference type="NCBI Taxonomy" id="138068"/>
    <lineage>
        <taxon>Eukaryota</taxon>
        <taxon>Fungi</taxon>
        <taxon>Dikarya</taxon>
        <taxon>Ascomycota</taxon>
        <taxon>Pezizomycotina</taxon>
        <taxon>Sordariomycetes</taxon>
        <taxon>Xylariomycetidae</taxon>
        <taxon>Amphisphaeriales</taxon>
        <taxon>Sporocadaceae</taxon>
        <taxon>Seiridium</taxon>
    </lineage>
</organism>
<sequence length="221" mass="24897">MLSRSSSKRSQNRIPKERRNAARNDLVLAVDKVTGEEFHYPCNPNNDTAHMEIVPGYGAPKPGYRYGYDRSGEVVSFRVAQEAEDYVPRAAAAHSMPAKPGSVNDRHYPNLDSSIYVEEQGPARSKSRRDAGRPRGVDRRHSVRDQSDRYSLRGKDSSSRSYGRTPTHDNAKEGKIKFINKPYEVSSPPESPRLPQARTTASTPADLDWEIETVIETIRRL</sequence>
<accession>A0ABR2VGD2</accession>
<evidence type="ECO:0000313" key="2">
    <source>
        <dbReference type="EMBL" id="KAK9425683.1"/>
    </source>
</evidence>
<proteinExistence type="predicted"/>
<gene>
    <name evidence="2" type="ORF">SUNI508_03044</name>
</gene>
<feature type="compositionally biased region" description="Basic and acidic residues" evidence="1">
    <location>
        <begin position="128"/>
        <end position="158"/>
    </location>
</feature>
<protein>
    <submittedName>
        <fullName evidence="2">Uncharacterized protein</fullName>
    </submittedName>
</protein>
<feature type="region of interest" description="Disordered" evidence="1">
    <location>
        <begin position="115"/>
        <end position="205"/>
    </location>
</feature>
<name>A0ABR2VGD2_9PEZI</name>
<comment type="caution">
    <text evidence="2">The sequence shown here is derived from an EMBL/GenBank/DDBJ whole genome shotgun (WGS) entry which is preliminary data.</text>
</comment>
<feature type="compositionally biased region" description="Basic residues" evidence="1">
    <location>
        <begin position="1"/>
        <end position="11"/>
    </location>
</feature>
<keyword evidence="3" id="KW-1185">Reference proteome</keyword>
<evidence type="ECO:0000313" key="3">
    <source>
        <dbReference type="Proteomes" id="UP001408356"/>
    </source>
</evidence>